<dbReference type="OrthoDB" id="5355033at2"/>
<protein>
    <submittedName>
        <fullName evidence="3">GNAT family acetyltransferase</fullName>
    </submittedName>
    <submittedName>
        <fullName evidence="2">Putative acyltransferase</fullName>
    </submittedName>
</protein>
<reference evidence="2 4" key="1">
    <citation type="submission" date="2018-06" db="EMBL/GenBank/DDBJ databases">
        <authorList>
            <consortium name="Pathogen Informatics"/>
            <person name="Doyle S."/>
        </authorList>
    </citation>
    <scope>NUCLEOTIDE SEQUENCE [LARGE SCALE GENOMIC DNA]</scope>
    <source>
        <strain evidence="2 4">NCTC11159</strain>
    </source>
</reference>
<reference evidence="3 5" key="2">
    <citation type="submission" date="2019-03" db="EMBL/GenBank/DDBJ databases">
        <title>Genomic Encyclopedia of Type Strains, Phase IV (KMG-IV): sequencing the most valuable type-strain genomes for metagenomic binning, comparative biology and taxonomic classification.</title>
        <authorList>
            <person name="Goeker M."/>
        </authorList>
    </citation>
    <scope>NUCLEOTIDE SEQUENCE [LARGE SCALE GENOMIC DNA]</scope>
    <source>
        <strain evidence="3 5">DSM 3764</strain>
    </source>
</reference>
<dbReference type="PANTHER" id="PTHR43451">
    <property type="entry name" value="ACETYLTRANSFERASE (GNAT) FAMILY PROTEIN"/>
    <property type="match status" value="1"/>
</dbReference>
<evidence type="ECO:0000313" key="4">
    <source>
        <dbReference type="Proteomes" id="UP000255108"/>
    </source>
</evidence>
<accession>A0A377Q9V7</accession>
<dbReference type="PANTHER" id="PTHR43451:SF1">
    <property type="entry name" value="ACETYLTRANSFERASE"/>
    <property type="match status" value="1"/>
</dbReference>
<name>A0A377Q9V7_9NEIS</name>
<keyword evidence="5" id="KW-1185">Reference proteome</keyword>
<dbReference type="EMBL" id="SMBT01000003">
    <property type="protein sequence ID" value="TCU88451.1"/>
    <property type="molecule type" value="Genomic_DNA"/>
</dbReference>
<dbReference type="Proteomes" id="UP000295794">
    <property type="component" value="Unassembled WGS sequence"/>
</dbReference>
<dbReference type="Gene3D" id="3.40.630.30">
    <property type="match status" value="1"/>
</dbReference>
<evidence type="ECO:0000259" key="1">
    <source>
        <dbReference type="PROSITE" id="PS51186"/>
    </source>
</evidence>
<sequence>MSYLHIRSYRPEDAPQLHHVYYTSIHQSCQNDYTPVQLDSWAPKAFDPVCWGKILEGLMPRVVECKGQLVAYADLQKNGLISHFFVHGDWQGKGIGKRLLRHLEDRAFEKNLPEVSSFISISAQPFFLAHGFTFDHTLSTEVRGQWIENALLRKRILPPSPL</sequence>
<dbReference type="InterPro" id="IPR052564">
    <property type="entry name" value="N-acetyltrans/Recomb-assoc"/>
</dbReference>
<keyword evidence="2" id="KW-0808">Transferase</keyword>
<dbReference type="Pfam" id="PF13673">
    <property type="entry name" value="Acetyltransf_10"/>
    <property type="match status" value="1"/>
</dbReference>
<evidence type="ECO:0000313" key="3">
    <source>
        <dbReference type="EMBL" id="TCU88451.1"/>
    </source>
</evidence>
<dbReference type="InterPro" id="IPR016181">
    <property type="entry name" value="Acyl_CoA_acyltransferase"/>
</dbReference>
<dbReference type="AlphaFoldDB" id="A0A377Q9V7"/>
<evidence type="ECO:0000313" key="2">
    <source>
        <dbReference type="EMBL" id="STQ91478.1"/>
    </source>
</evidence>
<dbReference type="InterPro" id="IPR000182">
    <property type="entry name" value="GNAT_dom"/>
</dbReference>
<organism evidence="2 4">
    <name type="scientific">Iodobacter fluviatilis</name>
    <dbReference type="NCBI Taxonomy" id="537"/>
    <lineage>
        <taxon>Bacteria</taxon>
        <taxon>Pseudomonadati</taxon>
        <taxon>Pseudomonadota</taxon>
        <taxon>Betaproteobacteria</taxon>
        <taxon>Neisseriales</taxon>
        <taxon>Chitinibacteraceae</taxon>
        <taxon>Iodobacter</taxon>
    </lineage>
</organism>
<dbReference type="CDD" id="cd04301">
    <property type="entry name" value="NAT_SF"/>
    <property type="match status" value="1"/>
</dbReference>
<evidence type="ECO:0000313" key="5">
    <source>
        <dbReference type="Proteomes" id="UP000295794"/>
    </source>
</evidence>
<dbReference type="Proteomes" id="UP000255108">
    <property type="component" value="Unassembled WGS sequence"/>
</dbReference>
<dbReference type="EMBL" id="UGHR01000001">
    <property type="protein sequence ID" value="STQ91478.1"/>
    <property type="molecule type" value="Genomic_DNA"/>
</dbReference>
<dbReference type="GO" id="GO:0016747">
    <property type="term" value="F:acyltransferase activity, transferring groups other than amino-acyl groups"/>
    <property type="evidence" value="ECO:0007669"/>
    <property type="project" value="InterPro"/>
</dbReference>
<feature type="domain" description="N-acetyltransferase" evidence="1">
    <location>
        <begin position="4"/>
        <end position="158"/>
    </location>
</feature>
<dbReference type="SUPFAM" id="SSF55729">
    <property type="entry name" value="Acyl-CoA N-acyltransferases (Nat)"/>
    <property type="match status" value="1"/>
</dbReference>
<dbReference type="RefSeq" id="WP_115227679.1">
    <property type="nucleotide sequence ID" value="NZ_CAWOLO010000003.1"/>
</dbReference>
<dbReference type="PROSITE" id="PS51186">
    <property type="entry name" value="GNAT"/>
    <property type="match status" value="1"/>
</dbReference>
<gene>
    <name evidence="3" type="ORF">EV682_10334</name>
    <name evidence="2" type="ORF">NCTC11159_02551</name>
</gene>
<proteinExistence type="predicted"/>
<keyword evidence="2" id="KW-0012">Acyltransferase</keyword>